<proteinExistence type="predicted"/>
<organism evidence="2 3">
    <name type="scientific">Methanocorpusculum parvum</name>
    <dbReference type="NCBI Taxonomy" id="2193"/>
    <lineage>
        <taxon>Archaea</taxon>
        <taxon>Methanobacteriati</taxon>
        <taxon>Methanobacteriota</taxon>
        <taxon>Stenosarchaea group</taxon>
        <taxon>Methanomicrobia</taxon>
        <taxon>Methanomicrobiales</taxon>
        <taxon>Methanocorpusculaceae</taxon>
        <taxon>Methanocorpusculum</taxon>
    </lineage>
</organism>
<evidence type="ECO:0000313" key="3">
    <source>
        <dbReference type="Proteomes" id="UP000243820"/>
    </source>
</evidence>
<evidence type="ECO:0000313" key="2">
    <source>
        <dbReference type="EMBL" id="PAV08635.1"/>
    </source>
</evidence>
<evidence type="ECO:0000256" key="1">
    <source>
        <dbReference type="SAM" id="MobiDB-lite"/>
    </source>
</evidence>
<accession>A0AAX0Q5Z5</accession>
<keyword evidence="3" id="KW-1185">Reference proteome</keyword>
<comment type="caution">
    <text evidence="2">The sequence shown here is derived from an EMBL/GenBank/DDBJ whole genome shotgun (WGS) entry which is preliminary data.</text>
</comment>
<dbReference type="AlphaFoldDB" id="A0AAX0Q5Z5"/>
<name>A0AAX0Q5Z5_9EURY</name>
<sequence length="60" mass="6580">MLNVYATETHKDSGKRSRRQTGCQKKISADIAKKISAGASRVTPPDPPTRHGVYLLSRAK</sequence>
<protein>
    <submittedName>
        <fullName evidence="2">Uncharacterized protein</fullName>
    </submittedName>
</protein>
<dbReference type="EMBL" id="LMVO01000045">
    <property type="protein sequence ID" value="PAV08635.1"/>
    <property type="molecule type" value="Genomic_DNA"/>
</dbReference>
<gene>
    <name evidence="2" type="ORF">ASJ83_03460</name>
</gene>
<dbReference type="Proteomes" id="UP000243820">
    <property type="component" value="Unassembled WGS sequence"/>
</dbReference>
<feature type="region of interest" description="Disordered" evidence="1">
    <location>
        <begin position="1"/>
        <end position="25"/>
    </location>
</feature>
<reference evidence="2 3" key="1">
    <citation type="journal article" date="2017" name="BMC Genomics">
        <title>Genomic analysis of methanogenic archaea reveals a shift towards energy conservation.</title>
        <authorList>
            <person name="Gilmore S.P."/>
            <person name="Henske J.K."/>
            <person name="Sexton J.A."/>
            <person name="Solomon K.V."/>
            <person name="Seppala S."/>
            <person name="Yoo J.I."/>
            <person name="Huyett L.M."/>
            <person name="Pressman A."/>
            <person name="Cogan J.Z."/>
            <person name="Kivenson V."/>
            <person name="Peng X."/>
            <person name="Tan Y."/>
            <person name="Valentine D.L."/>
            <person name="O'Malley M.A."/>
        </authorList>
    </citation>
    <scope>NUCLEOTIDE SEQUENCE [LARGE SCALE GENOMIC DNA]</scope>
    <source>
        <strain evidence="2 3">XII</strain>
    </source>
</reference>